<dbReference type="GO" id="GO:0005829">
    <property type="term" value="C:cytosol"/>
    <property type="evidence" value="ECO:0007669"/>
    <property type="project" value="TreeGrafter"/>
</dbReference>
<dbReference type="PANTHER" id="PTHR11451:SF44">
    <property type="entry name" value="THREONINE--TRNA LIGASE, CHLOROPLASTIC_MITOCHONDRIAL 2"/>
    <property type="match status" value="1"/>
</dbReference>
<accession>A0A7Y8USW8</accession>
<keyword evidence="8" id="KW-0694">RNA-binding</keyword>
<dbReference type="Gene3D" id="3.40.50.800">
    <property type="entry name" value="Anticodon-binding domain"/>
    <property type="match status" value="1"/>
</dbReference>
<evidence type="ECO:0000256" key="6">
    <source>
        <dbReference type="ARBA" id="ARBA00022833"/>
    </source>
</evidence>
<keyword evidence="10" id="KW-0030">Aminoacyl-tRNA synthetase</keyword>
<dbReference type="SUPFAM" id="SSF52954">
    <property type="entry name" value="Class II aaRS ABD-related"/>
    <property type="match status" value="1"/>
</dbReference>
<dbReference type="GO" id="GO:0046872">
    <property type="term" value="F:metal ion binding"/>
    <property type="evidence" value="ECO:0007669"/>
    <property type="project" value="UniProtKB-KW"/>
</dbReference>
<dbReference type="Pfam" id="PF03129">
    <property type="entry name" value="HGTP_anticodon"/>
    <property type="match status" value="1"/>
</dbReference>
<dbReference type="PANTHER" id="PTHR11451">
    <property type="entry name" value="THREONINE-TRNA LIGASE"/>
    <property type="match status" value="1"/>
</dbReference>
<dbReference type="FunFam" id="3.10.20.30:FF:000005">
    <property type="entry name" value="Threonine--tRNA ligase"/>
    <property type="match status" value="1"/>
</dbReference>
<dbReference type="GO" id="GO:0005524">
    <property type="term" value="F:ATP binding"/>
    <property type="evidence" value="ECO:0007669"/>
    <property type="project" value="UniProtKB-KW"/>
</dbReference>
<dbReference type="SUPFAM" id="SSF81271">
    <property type="entry name" value="TGS-like"/>
    <property type="match status" value="1"/>
</dbReference>
<protein>
    <submittedName>
        <fullName evidence="12">TGS domain-containing protein</fullName>
    </submittedName>
</protein>
<keyword evidence="3" id="KW-0436">Ligase</keyword>
<reference evidence="12 13" key="1">
    <citation type="submission" date="2020-05" db="EMBL/GenBank/DDBJ databases">
        <title>Onion-isolated Pseudomonas sp.</title>
        <authorList>
            <person name="Fujikawa T."/>
            <person name="Sawada H."/>
        </authorList>
    </citation>
    <scope>NUCLEOTIDE SEQUENCE [LARGE SCALE GENOMIC DNA]</scope>
    <source>
        <strain evidence="12 13">MAFF 301512</strain>
    </source>
</reference>
<evidence type="ECO:0000256" key="8">
    <source>
        <dbReference type="ARBA" id="ARBA00022884"/>
    </source>
</evidence>
<dbReference type="Gene3D" id="3.10.20.30">
    <property type="match status" value="1"/>
</dbReference>
<dbReference type="Pfam" id="PF02824">
    <property type="entry name" value="TGS"/>
    <property type="match status" value="1"/>
</dbReference>
<dbReference type="RefSeq" id="WP_179030134.1">
    <property type="nucleotide sequence ID" value="NZ_JABUHS010000046.1"/>
</dbReference>
<organism evidence="12 13">
    <name type="scientific">Pseudomonas allii</name>
    <dbReference type="NCBI Taxonomy" id="2740531"/>
    <lineage>
        <taxon>Bacteria</taxon>
        <taxon>Pseudomonadati</taxon>
        <taxon>Pseudomonadota</taxon>
        <taxon>Gammaproteobacteria</taxon>
        <taxon>Pseudomonadales</taxon>
        <taxon>Pseudomonadaceae</taxon>
        <taxon>Pseudomonas</taxon>
    </lineage>
</organism>
<dbReference type="InterPro" id="IPR012676">
    <property type="entry name" value="TGS-like"/>
</dbReference>
<evidence type="ECO:0000256" key="5">
    <source>
        <dbReference type="ARBA" id="ARBA00022741"/>
    </source>
</evidence>
<dbReference type="PROSITE" id="PS51880">
    <property type="entry name" value="TGS"/>
    <property type="match status" value="1"/>
</dbReference>
<evidence type="ECO:0000259" key="11">
    <source>
        <dbReference type="PROSITE" id="PS51880"/>
    </source>
</evidence>
<keyword evidence="4" id="KW-0479">Metal-binding</keyword>
<gene>
    <name evidence="12" type="ORF">HT123_06970</name>
</gene>
<sequence length="272" mass="29943">MIRITLPDGTQREYDGALSVYEVAASIGVGLAKAAVAGRVEGELVDCEHVLEQDTRLQIITTQDHEGLEILRRSCASLLAMAVKQLFPAAQRVAGAVVEDGFYVDLTYERVFTPTDLELLEARMRQLANTNHSVRRLGDFDAPSQGPLVPSTGVIRAFKLTRVVSNASQQRITATCWASQEVAVLTMSQHQVDFGQQVCDALKGVGVRAIMDRRSEKIGYKIREHCLHETPYLVIVGEKEKTGGYVSLRSRQGEDLGQMSVEALCERLKRGA</sequence>
<dbReference type="GO" id="GO:0004829">
    <property type="term" value="F:threonine-tRNA ligase activity"/>
    <property type="evidence" value="ECO:0007669"/>
    <property type="project" value="TreeGrafter"/>
</dbReference>
<keyword evidence="1" id="KW-0963">Cytoplasm</keyword>
<dbReference type="Proteomes" id="UP000543908">
    <property type="component" value="Unassembled WGS sequence"/>
</dbReference>
<evidence type="ECO:0000256" key="1">
    <source>
        <dbReference type="ARBA" id="ARBA00022490"/>
    </source>
</evidence>
<evidence type="ECO:0000256" key="9">
    <source>
        <dbReference type="ARBA" id="ARBA00022917"/>
    </source>
</evidence>
<comment type="caution">
    <text evidence="12">The sequence shown here is derived from an EMBL/GenBank/DDBJ whole genome shotgun (WGS) entry which is preliminary data.</text>
</comment>
<dbReference type="GO" id="GO:0000049">
    <property type="term" value="F:tRNA binding"/>
    <property type="evidence" value="ECO:0007669"/>
    <property type="project" value="UniProtKB-KW"/>
</dbReference>
<evidence type="ECO:0000256" key="10">
    <source>
        <dbReference type="ARBA" id="ARBA00023146"/>
    </source>
</evidence>
<name>A0A7Y8USW8_9PSED</name>
<dbReference type="SUPFAM" id="SSF55186">
    <property type="entry name" value="ThrRS/AlaRS common domain"/>
    <property type="match status" value="1"/>
</dbReference>
<dbReference type="CDD" id="cd01667">
    <property type="entry name" value="TGS_ThrRS"/>
    <property type="match status" value="1"/>
</dbReference>
<dbReference type="InterPro" id="IPR004154">
    <property type="entry name" value="Anticodon-bd"/>
</dbReference>
<proteinExistence type="predicted"/>
<dbReference type="EMBL" id="JABUHS010000046">
    <property type="protein sequence ID" value="NWN60936.1"/>
    <property type="molecule type" value="Genomic_DNA"/>
</dbReference>
<dbReference type="InterPro" id="IPR018163">
    <property type="entry name" value="Thr/Ala-tRNA-synth_IIc_edit"/>
</dbReference>
<dbReference type="InterPro" id="IPR012675">
    <property type="entry name" value="Beta-grasp_dom_sf"/>
</dbReference>
<dbReference type="Gene3D" id="3.30.980.10">
    <property type="entry name" value="Threonyl-trna Synthetase, Chain A, domain 2"/>
    <property type="match status" value="1"/>
</dbReference>
<dbReference type="InterPro" id="IPR036621">
    <property type="entry name" value="Anticodon-bd_dom_sf"/>
</dbReference>
<keyword evidence="7" id="KW-0067">ATP-binding</keyword>
<keyword evidence="9" id="KW-0648">Protein biosynthesis</keyword>
<evidence type="ECO:0000256" key="2">
    <source>
        <dbReference type="ARBA" id="ARBA00022555"/>
    </source>
</evidence>
<feature type="domain" description="TGS" evidence="11">
    <location>
        <begin position="1"/>
        <end position="61"/>
    </location>
</feature>
<keyword evidence="6" id="KW-0862">Zinc</keyword>
<evidence type="ECO:0000313" key="12">
    <source>
        <dbReference type="EMBL" id="NWN60936.1"/>
    </source>
</evidence>
<evidence type="ECO:0000313" key="13">
    <source>
        <dbReference type="Proteomes" id="UP000543908"/>
    </source>
</evidence>
<evidence type="ECO:0000256" key="4">
    <source>
        <dbReference type="ARBA" id="ARBA00022723"/>
    </source>
</evidence>
<evidence type="ECO:0000256" key="3">
    <source>
        <dbReference type="ARBA" id="ARBA00022598"/>
    </source>
</evidence>
<keyword evidence="2" id="KW-0820">tRNA-binding</keyword>
<dbReference type="AlphaFoldDB" id="A0A7Y8USW8"/>
<dbReference type="InterPro" id="IPR004095">
    <property type="entry name" value="TGS"/>
</dbReference>
<keyword evidence="5" id="KW-0547">Nucleotide-binding</keyword>
<evidence type="ECO:0000256" key="7">
    <source>
        <dbReference type="ARBA" id="ARBA00022840"/>
    </source>
</evidence>
<dbReference type="GO" id="GO:0006435">
    <property type="term" value="P:threonyl-tRNA aminoacylation"/>
    <property type="evidence" value="ECO:0007669"/>
    <property type="project" value="TreeGrafter"/>
</dbReference>